<dbReference type="GO" id="GO:0004190">
    <property type="term" value="F:aspartic-type endopeptidase activity"/>
    <property type="evidence" value="ECO:0007669"/>
    <property type="project" value="UniProtKB-KW"/>
</dbReference>
<proteinExistence type="predicted"/>
<reference evidence="4" key="2">
    <citation type="submission" date="1994-07" db="EMBL/GenBank/DDBJ databases">
        <title>Hopscotch, a retrotransposon insertion in the wxK mutant allele of maize.</title>
        <authorList>
            <person name="White S.E."/>
            <person name="Habera L."/>
            <person name="Wessler S.R."/>
        </authorList>
    </citation>
    <scope>NUCLEOTIDE SEQUENCE</scope>
</reference>
<dbReference type="Pfam" id="PF13976">
    <property type="entry name" value="gag_pre-integrs"/>
    <property type="match status" value="1"/>
</dbReference>
<gene>
    <name evidence="4" type="primary">gag</name>
    <name evidence="4" type="synonym">pol</name>
</gene>
<keyword evidence="1" id="KW-0378">Hydrolase</keyword>
<dbReference type="SUPFAM" id="SSF56672">
    <property type="entry name" value="DNA/RNA polymerases"/>
    <property type="match status" value="1"/>
</dbReference>
<dbReference type="CDD" id="cd09272">
    <property type="entry name" value="RNase_HI_RT_Ty1"/>
    <property type="match status" value="1"/>
</dbReference>
<protein>
    <submittedName>
        <fullName evidence="4">Copia-like retrotransposon Hopscotch polyprotein</fullName>
    </submittedName>
</protein>
<feature type="region of interest" description="Disordered" evidence="2">
    <location>
        <begin position="832"/>
        <end position="901"/>
    </location>
</feature>
<dbReference type="Pfam" id="PF07727">
    <property type="entry name" value="RVT_2"/>
    <property type="match status" value="1"/>
</dbReference>
<evidence type="ECO:0000256" key="2">
    <source>
        <dbReference type="SAM" id="MobiDB-lite"/>
    </source>
</evidence>
<evidence type="ECO:0000259" key="3">
    <source>
        <dbReference type="PROSITE" id="PS50994"/>
    </source>
</evidence>
<reference evidence="4" key="1">
    <citation type="journal article" date="1994" name="Proc. Natl. Acad. Sci. U.S.A.">
        <title>Retrotransposons in the flanking regions of normal plant genes: a role for copia-like elements in the evolution of gene structure and expression.</title>
        <authorList>
            <person name="White S.E."/>
            <person name="Habera L.F."/>
            <person name="Wessler S.R."/>
        </authorList>
    </citation>
    <scope>NUCLEOTIDE SEQUENCE</scope>
</reference>
<dbReference type="Pfam" id="PF14223">
    <property type="entry name" value="Retrotran_gag_2"/>
    <property type="match status" value="1"/>
</dbReference>
<sequence length="1439" mass="158963">MAMQSSLSTSAIPTSFAIPVSEKLTKGNYLLWKAQVLPAIRAAQLDDILTGVEICPPKTISDASDRTVTVANPAYGRWIARDQAVLGYLLSSLSREVLSSVVNCSTSASVWTTLSEMYSSHSRARKVNTRIALATTKKGASSVAEYFAKMRGFADELGAAGKPLDDEEFVSFLLTGLDEDFNPLVTAVVARSDPITPGDLYTQLLSYENRMHLQTGSSSLMQSSANARSPGRGMSWGRSGGRGFSRGRGRGRGPSRGGFQSFGRGNNYSGATDADTSSRPRCQVCSRVGHTALNCWYRFDENYVPDQRSANSAAHQNGSNVPWYTDTGATDHITGDLDRLTMHDKYTGTDQIIAANGTGMTISNIGNAIVPTSSRSLHLRSVLHVPSTHKNLISVHRLTNDNDVFIEFHSSHFLIKDRQTKAVLLHGKCRDGLYPLPPHPDLRLKHNFSSTRVPLEHWHKRLGHPSRDIVHRVISNNNLPCLSNNSTTSVCDACLQAKAHQLPYTISMSQSSAPLMLIFSDVFGPAIDSFGRYKYYVSFIDDYSKFTWIYLLRHKSDVYKSFCEFQHLVERMFGRKIIAFQSDWGGEYEKLNAHFKTIGIHHQVSCPHTHQQNGAAERKHRHIVEVGLALLAQSSMPLKYWDHAFLAAVYLINRTPSKTIAHDTPLHKLTGATPDYSSLRIFGCACWPNLRPYNQHKLQFRSTRCVFLGYSNMHKGFKCLDISTGRIYISRDVVFDEHVFPFASLNKNAGVKYTSEVLLLPHDSCGNNMLTDHANNLPGSSSPLPFLAQHFLQGNSEVPTSNNTAMALPASGPNEVSVPPALVPSSLVPAASPAPTGVSANAEPAPEADSLSSGPPVATESVTGVPDADPLLQAPGSSVAHQTPDSAPLSAAAPRTRLQHGISKPKQFTDGTVRYGNAAARITEPSSVSEALADPQWRAAMEAEFQALQKNNTWTLVPPDRTRNLIDCKWVFKVKYNADGSIDRLKARLVAKGFKQQYGIDYDDTFSPVVKHSTIRLVLSLAVSQKWSLRQLDVQNAFLHGILEETVYMKQPPGFADTTHPNYHCHLQKSLYGLKQRPRAWYSRLSEKLQSLGFVPSKADVSLFIYNAHSTAIYILVYVDDIIITGSSPHAIDNVLAKLKDDFAIKDLGDLHYFLGIEVHRKGDGLLLCQEKYARDLLKRVGMECCKPVHTPVATSEKLSASAGTLLSPEETTKYRSVVGALQYLTLTRPDLSYAINRVCQFLHAPTDLHWTAVKRILRNIQHTIGLGLTIRPSLSLMLSAFSDADWAGCPDDRKSTGGYALFLGPNLISWNSKKQSTVSRSSTEAEYKAMANATAEVIWLQSLLHELGIRLTGIPRLWCDNLGATYLSSKPIFNARTKHIEVDFHFVRDRVLSKKLDIRLISTNDQVADGFTKALTIGRLNEFRRQSQPRSVVIEGGY</sequence>
<feature type="domain" description="Integrase catalytic" evidence="3">
    <location>
        <begin position="510"/>
        <end position="673"/>
    </location>
</feature>
<dbReference type="GO" id="GO:0003676">
    <property type="term" value="F:nucleic acid binding"/>
    <property type="evidence" value="ECO:0007669"/>
    <property type="project" value="InterPro"/>
</dbReference>
<keyword evidence="1" id="KW-0645">Protease</keyword>
<dbReference type="InterPro" id="IPR025724">
    <property type="entry name" value="GAG-pre-integrase_dom"/>
</dbReference>
<dbReference type="PANTHER" id="PTHR11439:SF450">
    <property type="entry name" value="REVERSE TRANSCRIPTASE TY1_COPIA-TYPE DOMAIN-CONTAINING PROTEIN"/>
    <property type="match status" value="1"/>
</dbReference>
<dbReference type="InterPro" id="IPR001584">
    <property type="entry name" value="Integrase_cat-core"/>
</dbReference>
<dbReference type="InterPro" id="IPR036397">
    <property type="entry name" value="RNaseH_sf"/>
</dbReference>
<dbReference type="Pfam" id="PF25597">
    <property type="entry name" value="SH3_retrovirus"/>
    <property type="match status" value="1"/>
</dbReference>
<dbReference type="EMBL" id="U12626">
    <property type="protein sequence ID" value="AAA57005.1"/>
    <property type="molecule type" value="Genomic_DNA"/>
</dbReference>
<feature type="compositionally biased region" description="Polar residues" evidence="2">
    <location>
        <begin position="266"/>
        <end position="280"/>
    </location>
</feature>
<dbReference type="InterPro" id="IPR057670">
    <property type="entry name" value="SH3_retrovirus"/>
</dbReference>
<dbReference type="InterPro" id="IPR012337">
    <property type="entry name" value="RNaseH-like_sf"/>
</dbReference>
<dbReference type="PROSITE" id="PS50994">
    <property type="entry name" value="INTEGRASE"/>
    <property type="match status" value="1"/>
</dbReference>
<feature type="compositionally biased region" description="Low complexity" evidence="2">
    <location>
        <begin position="228"/>
        <end position="237"/>
    </location>
</feature>
<dbReference type="InterPro" id="IPR054722">
    <property type="entry name" value="PolX-like_BBD"/>
</dbReference>
<accession>V9GZT4</accession>
<name>V9GZT4_MAIZE</name>
<dbReference type="GO" id="GO:0015074">
    <property type="term" value="P:DNA integration"/>
    <property type="evidence" value="ECO:0007669"/>
    <property type="project" value="InterPro"/>
</dbReference>
<dbReference type="Gene3D" id="3.30.420.10">
    <property type="entry name" value="Ribonuclease H-like superfamily/Ribonuclease H"/>
    <property type="match status" value="1"/>
</dbReference>
<organism evidence="4">
    <name type="scientific">Zea mays</name>
    <name type="common">Maize</name>
    <dbReference type="NCBI Taxonomy" id="4577"/>
    <lineage>
        <taxon>Eukaryota</taxon>
        <taxon>Viridiplantae</taxon>
        <taxon>Streptophyta</taxon>
        <taxon>Embryophyta</taxon>
        <taxon>Tracheophyta</taxon>
        <taxon>Spermatophyta</taxon>
        <taxon>Magnoliopsida</taxon>
        <taxon>Liliopsida</taxon>
        <taxon>Poales</taxon>
        <taxon>Poaceae</taxon>
        <taxon>PACMAD clade</taxon>
        <taxon>Panicoideae</taxon>
        <taxon>Andropogonodae</taxon>
        <taxon>Andropogoneae</taxon>
        <taxon>Tripsacinae</taxon>
        <taxon>Zea</taxon>
    </lineage>
</organism>
<feature type="compositionally biased region" description="Polar residues" evidence="2">
    <location>
        <begin position="875"/>
        <end position="885"/>
    </location>
</feature>
<dbReference type="InterPro" id="IPR043502">
    <property type="entry name" value="DNA/RNA_pol_sf"/>
</dbReference>
<dbReference type="PANTHER" id="PTHR11439">
    <property type="entry name" value="GAG-POL-RELATED RETROTRANSPOSON"/>
    <property type="match status" value="1"/>
</dbReference>
<dbReference type="Pfam" id="PF22936">
    <property type="entry name" value="Pol_BBD"/>
    <property type="match status" value="1"/>
</dbReference>
<keyword evidence="1" id="KW-0064">Aspartyl protease</keyword>
<evidence type="ECO:0000256" key="1">
    <source>
        <dbReference type="ARBA" id="ARBA00022750"/>
    </source>
</evidence>
<feature type="region of interest" description="Disordered" evidence="2">
    <location>
        <begin position="221"/>
        <end position="280"/>
    </location>
</feature>
<dbReference type="SUPFAM" id="SSF53098">
    <property type="entry name" value="Ribonuclease H-like"/>
    <property type="match status" value="1"/>
</dbReference>
<dbReference type="InterPro" id="IPR013103">
    <property type="entry name" value="RVT_2"/>
</dbReference>
<evidence type="ECO:0000313" key="4">
    <source>
        <dbReference type="EMBL" id="AAA57005.1"/>
    </source>
</evidence>